<comment type="subcellular location">
    <subcellularLocation>
        <location evidence="1">Cell membrane</location>
        <topology evidence="1">Multi-pass membrane protein</topology>
    </subcellularLocation>
</comment>
<evidence type="ECO:0000256" key="2">
    <source>
        <dbReference type="ARBA" id="ARBA00022475"/>
    </source>
</evidence>
<evidence type="ECO:0000313" key="10">
    <source>
        <dbReference type="EMBL" id="OAN45005.1"/>
    </source>
</evidence>
<dbReference type="EMBL" id="LWQS01000060">
    <property type="protein sequence ID" value="OAN45005.1"/>
    <property type="molecule type" value="Genomic_DNA"/>
</dbReference>
<feature type="transmembrane region" description="Helical" evidence="8">
    <location>
        <begin position="350"/>
        <end position="371"/>
    </location>
</feature>
<evidence type="ECO:0000256" key="1">
    <source>
        <dbReference type="ARBA" id="ARBA00004651"/>
    </source>
</evidence>
<dbReference type="InterPro" id="IPR038731">
    <property type="entry name" value="RgtA/B/C-like"/>
</dbReference>
<dbReference type="GO" id="GO:0009103">
    <property type="term" value="P:lipopolysaccharide biosynthetic process"/>
    <property type="evidence" value="ECO:0007669"/>
    <property type="project" value="UniProtKB-ARBA"/>
</dbReference>
<feature type="transmembrane region" description="Helical" evidence="8">
    <location>
        <begin position="81"/>
        <end position="100"/>
    </location>
</feature>
<keyword evidence="6 8" id="KW-1133">Transmembrane helix</keyword>
<feature type="transmembrane region" description="Helical" evidence="8">
    <location>
        <begin position="133"/>
        <end position="152"/>
    </location>
</feature>
<evidence type="ECO:0000256" key="7">
    <source>
        <dbReference type="ARBA" id="ARBA00023136"/>
    </source>
</evidence>
<dbReference type="STRING" id="1707952.A6A03_02295"/>
<name>A0A178MAD5_9CHLR</name>
<proteinExistence type="predicted"/>
<keyword evidence="4" id="KW-0808">Transferase</keyword>
<dbReference type="PANTHER" id="PTHR33908">
    <property type="entry name" value="MANNOSYLTRANSFERASE YKCB-RELATED"/>
    <property type="match status" value="1"/>
</dbReference>
<feature type="domain" description="Glycosyltransferase RgtA/B/C/D-like" evidence="9">
    <location>
        <begin position="60"/>
        <end position="211"/>
    </location>
</feature>
<evidence type="ECO:0000256" key="8">
    <source>
        <dbReference type="SAM" id="Phobius"/>
    </source>
</evidence>
<evidence type="ECO:0000259" key="9">
    <source>
        <dbReference type="Pfam" id="PF13231"/>
    </source>
</evidence>
<gene>
    <name evidence="10" type="ORF">A6A03_02295</name>
</gene>
<feature type="transmembrane region" description="Helical" evidence="8">
    <location>
        <begin position="106"/>
        <end position="126"/>
    </location>
</feature>
<dbReference type="RefSeq" id="WP_066788298.1">
    <property type="nucleotide sequence ID" value="NZ_LWQS01000060.1"/>
</dbReference>
<sequence>MNHSQMYSRWLAPLLGVVFVALYLLTLTKVHTYDALSYVLDVDRKPWPELFHPHHLLYGPLGALIRWLATGLGWQGSAELWLQAVNALAGAAGVVLLFLLGRAVTGSTIAALAAALSVGWSYAYWYYAVEVEVYTLAAVALIAALWLLAAIARRPRWQTAFWLGVAHGVAVLGHQTNALLAVPALVTLGLAVSDHRDRLRLAMAYLLPLGFIVGGAYLWVAFGVSGMRRWDEVWAWLTGYARTGFWGGAIDGAKLAGLGKGWSETLAMNGGAIIGALACALLLAGWRGIARLPRSLLAGLLSWLLVYGLFFLWWEPDNIEFWIASLPPLAVLLSAALATRHPLDRWRAGLAGGAGVALAVVLLALNLPAIVERGDANRDLQRRIAAALAELSQPGDLIIVPDGVLELYLPHYWGRDTVYGLNQAMTASGGDWPAACTLIHQRVETALASGYAVLIADEAQHPAPAPPGQPPTPAERFGLTAEQVAACYAPLQAKLRPVALAADLPSYRMIPRANALLWTDGWDFRAGRWGWRATGVVAEAMTAAGWQVKPAFDPALISPPLLFSLADVAAIEVRLAATTTARDAQLFLLDPAGQTSEAYSLRFTLTQGPAVATYRLDVTALADRLDLVGGLRFDPVSAGDGGTVIVESIRLVRRPVGGGE</sequence>
<comment type="caution">
    <text evidence="10">The sequence shown here is derived from an EMBL/GenBank/DDBJ whole genome shotgun (WGS) entry which is preliminary data.</text>
</comment>
<keyword evidence="3" id="KW-0328">Glycosyltransferase</keyword>
<protein>
    <recommendedName>
        <fullName evidence="9">Glycosyltransferase RgtA/B/C/D-like domain-containing protein</fullName>
    </recommendedName>
</protein>
<keyword evidence="7 8" id="KW-0472">Membrane</keyword>
<dbReference type="GO" id="GO:0005886">
    <property type="term" value="C:plasma membrane"/>
    <property type="evidence" value="ECO:0007669"/>
    <property type="project" value="UniProtKB-SubCell"/>
</dbReference>
<keyword evidence="5 8" id="KW-0812">Transmembrane</keyword>
<feature type="transmembrane region" description="Helical" evidence="8">
    <location>
        <begin position="319"/>
        <end position="338"/>
    </location>
</feature>
<evidence type="ECO:0000313" key="11">
    <source>
        <dbReference type="Proteomes" id="UP000078287"/>
    </source>
</evidence>
<organism evidence="10 11">
    <name type="scientific">Chloroflexus islandicus</name>
    <dbReference type="NCBI Taxonomy" id="1707952"/>
    <lineage>
        <taxon>Bacteria</taxon>
        <taxon>Bacillati</taxon>
        <taxon>Chloroflexota</taxon>
        <taxon>Chloroflexia</taxon>
        <taxon>Chloroflexales</taxon>
        <taxon>Chloroflexineae</taxon>
        <taxon>Chloroflexaceae</taxon>
        <taxon>Chloroflexus</taxon>
    </lineage>
</organism>
<dbReference type="Proteomes" id="UP000078287">
    <property type="component" value="Unassembled WGS sequence"/>
</dbReference>
<evidence type="ECO:0000256" key="5">
    <source>
        <dbReference type="ARBA" id="ARBA00022692"/>
    </source>
</evidence>
<feature type="transmembrane region" description="Helical" evidence="8">
    <location>
        <begin position="296"/>
        <end position="313"/>
    </location>
</feature>
<dbReference type="PANTHER" id="PTHR33908:SF11">
    <property type="entry name" value="MEMBRANE PROTEIN"/>
    <property type="match status" value="1"/>
</dbReference>
<dbReference type="InterPro" id="IPR050297">
    <property type="entry name" value="LipidA_mod_glycosyltrf_83"/>
</dbReference>
<dbReference type="GO" id="GO:0016763">
    <property type="term" value="F:pentosyltransferase activity"/>
    <property type="evidence" value="ECO:0007669"/>
    <property type="project" value="TreeGrafter"/>
</dbReference>
<reference evidence="10 11" key="1">
    <citation type="submission" date="2016-04" db="EMBL/GenBank/DDBJ databases">
        <title>Chloroflexus islandicus sp. nov., a thermophilic filamentous anoxygenic phototrophic bacterium from geyser Strokkur (Iceland).</title>
        <authorList>
            <person name="Gaisin V.A."/>
            <person name="Kalashnikov A.M."/>
            <person name="Sukhacheva M.V."/>
            <person name="Grouzdev D.S."/>
            <person name="Ivanov T.M."/>
            <person name="Kuznetsov B."/>
            <person name="Gorlenko V.M."/>
        </authorList>
    </citation>
    <scope>NUCLEOTIDE SEQUENCE [LARGE SCALE GENOMIC DNA]</scope>
    <source>
        <strain evidence="11">isl-2</strain>
    </source>
</reference>
<dbReference type="AlphaFoldDB" id="A0A178MAD5"/>
<evidence type="ECO:0000256" key="4">
    <source>
        <dbReference type="ARBA" id="ARBA00022679"/>
    </source>
</evidence>
<evidence type="ECO:0000256" key="6">
    <source>
        <dbReference type="ARBA" id="ARBA00022989"/>
    </source>
</evidence>
<evidence type="ECO:0000256" key="3">
    <source>
        <dbReference type="ARBA" id="ARBA00022676"/>
    </source>
</evidence>
<keyword evidence="11" id="KW-1185">Reference proteome</keyword>
<feature type="transmembrane region" description="Helical" evidence="8">
    <location>
        <begin position="204"/>
        <end position="224"/>
    </location>
</feature>
<accession>A0A178MAD5</accession>
<dbReference type="Pfam" id="PF13231">
    <property type="entry name" value="PMT_2"/>
    <property type="match status" value="1"/>
</dbReference>
<feature type="transmembrane region" description="Helical" evidence="8">
    <location>
        <begin position="266"/>
        <end position="284"/>
    </location>
</feature>
<feature type="transmembrane region" description="Helical" evidence="8">
    <location>
        <begin position="172"/>
        <end position="192"/>
    </location>
</feature>
<dbReference type="OrthoDB" id="136833at2"/>
<keyword evidence="2" id="KW-1003">Cell membrane</keyword>